<dbReference type="Gene3D" id="3.40.630.30">
    <property type="match status" value="1"/>
</dbReference>
<keyword evidence="1" id="KW-0808">Transferase</keyword>
<dbReference type="InterPro" id="IPR016181">
    <property type="entry name" value="Acyl_CoA_acyltransferase"/>
</dbReference>
<protein>
    <submittedName>
        <fullName evidence="1">Gcn5-related n-acetyltransferase</fullName>
    </submittedName>
</protein>
<dbReference type="OrthoDB" id="410198at2759"/>
<dbReference type="GO" id="GO:0016740">
    <property type="term" value="F:transferase activity"/>
    <property type="evidence" value="ECO:0007669"/>
    <property type="project" value="UniProtKB-KW"/>
</dbReference>
<dbReference type="STRING" id="655863.F0XB22"/>
<gene>
    <name evidence="1" type="ORF">CMQ_5364</name>
</gene>
<dbReference type="SUPFAM" id="SSF55729">
    <property type="entry name" value="Acyl-CoA N-acyltransferases (Nat)"/>
    <property type="match status" value="1"/>
</dbReference>
<dbReference type="PANTHER" id="PTHR42791:SF5">
    <property type="entry name" value="HYPOTHETICAL ACETYLTRANSFERASE (EUROFUNG)"/>
    <property type="match status" value="1"/>
</dbReference>
<dbReference type="RefSeq" id="XP_014174584.1">
    <property type="nucleotide sequence ID" value="XM_014319109.1"/>
</dbReference>
<sequence length="231" mass="26517">MPFQLLDVDIPADFGEVIKCQWTAYENPFQRFFRLYCPILGNGPNARAESIKESTERQLAWHHSEPEGHWIKVVDSSGKIAGASLWKIFATSPPENGDSGEEEADWHPEGEAREYATKVLEAFDAPRRTMAKRPHVCVADLMMNWGRQKADEMGVEMWVDAGKLGVPVYEKHGFMVVHTTRVQLAKIDPGETWKKMDRELQPLQHWTMWRPPFGDYKEGKVVKPEEVPEKL</sequence>
<dbReference type="EMBL" id="GL629756">
    <property type="protein sequence ID" value="EFX05102.1"/>
    <property type="molecule type" value="Genomic_DNA"/>
</dbReference>
<dbReference type="eggNOG" id="ENOG502SNYC">
    <property type="taxonomic scope" value="Eukaryota"/>
</dbReference>
<keyword evidence="2" id="KW-1185">Reference proteome</keyword>
<dbReference type="GeneID" id="25978678"/>
<dbReference type="HOGENOM" id="CLU_060131_4_0_1"/>
<dbReference type="Proteomes" id="UP000007796">
    <property type="component" value="Unassembled WGS sequence"/>
</dbReference>
<evidence type="ECO:0000313" key="1">
    <source>
        <dbReference type="EMBL" id="EFX05102.1"/>
    </source>
</evidence>
<dbReference type="InterPro" id="IPR052523">
    <property type="entry name" value="Trichothecene_AcTrans"/>
</dbReference>
<dbReference type="PANTHER" id="PTHR42791">
    <property type="entry name" value="GNAT FAMILY ACETYLTRANSFERASE"/>
    <property type="match status" value="1"/>
</dbReference>
<organism evidence="2">
    <name type="scientific">Grosmannia clavigera (strain kw1407 / UAMH 11150)</name>
    <name type="common">Blue stain fungus</name>
    <name type="synonym">Graphiocladiella clavigera</name>
    <dbReference type="NCBI Taxonomy" id="655863"/>
    <lineage>
        <taxon>Eukaryota</taxon>
        <taxon>Fungi</taxon>
        <taxon>Dikarya</taxon>
        <taxon>Ascomycota</taxon>
        <taxon>Pezizomycotina</taxon>
        <taxon>Sordariomycetes</taxon>
        <taxon>Sordariomycetidae</taxon>
        <taxon>Ophiostomatales</taxon>
        <taxon>Ophiostomataceae</taxon>
        <taxon>Leptographium</taxon>
    </lineage>
</organism>
<evidence type="ECO:0000313" key="2">
    <source>
        <dbReference type="Proteomes" id="UP000007796"/>
    </source>
</evidence>
<dbReference type="InParanoid" id="F0XB22"/>
<reference evidence="1 2" key="1">
    <citation type="journal article" date="2011" name="Proc. Natl. Acad. Sci. U.S.A.">
        <title>Genome and transcriptome analyses of the mountain pine beetle-fungal symbiont Grosmannia clavigera, a lodgepole pine pathogen.</title>
        <authorList>
            <person name="DiGuistini S."/>
            <person name="Wang Y."/>
            <person name="Liao N.Y."/>
            <person name="Taylor G."/>
            <person name="Tanguay P."/>
            <person name="Feau N."/>
            <person name="Henrissat B."/>
            <person name="Chan S.K."/>
            <person name="Hesse-Orce U."/>
            <person name="Alamouti S.M."/>
            <person name="Tsui C.K.M."/>
            <person name="Docking R.T."/>
            <person name="Levasseur A."/>
            <person name="Haridas S."/>
            <person name="Robertson G."/>
            <person name="Birol I."/>
            <person name="Holt R.A."/>
            <person name="Marra M.A."/>
            <person name="Hamelin R.C."/>
            <person name="Hirst M."/>
            <person name="Jones S.J.M."/>
            <person name="Bohlmann J."/>
            <person name="Breuil C."/>
        </authorList>
    </citation>
    <scope>NUCLEOTIDE SEQUENCE [LARGE SCALE GENOMIC DNA]</scope>
    <source>
        <strain evidence="2">kw1407 / UAMH 11150</strain>
    </source>
</reference>
<proteinExistence type="predicted"/>
<dbReference type="AlphaFoldDB" id="F0XB22"/>
<name>F0XB22_GROCL</name>
<accession>F0XB22</accession>